<gene>
    <name evidence="2" type="ORF">SLEP1_g7958</name>
</gene>
<dbReference type="Proteomes" id="UP001054252">
    <property type="component" value="Unassembled WGS sequence"/>
</dbReference>
<evidence type="ECO:0000313" key="3">
    <source>
        <dbReference type="Proteomes" id="UP001054252"/>
    </source>
</evidence>
<proteinExistence type="predicted"/>
<reference evidence="2 3" key="1">
    <citation type="journal article" date="2021" name="Commun. Biol.">
        <title>The genome of Shorea leprosula (Dipterocarpaceae) highlights the ecological relevance of drought in aseasonal tropical rainforests.</title>
        <authorList>
            <person name="Ng K.K.S."/>
            <person name="Kobayashi M.J."/>
            <person name="Fawcett J.A."/>
            <person name="Hatakeyama M."/>
            <person name="Paape T."/>
            <person name="Ng C.H."/>
            <person name="Ang C.C."/>
            <person name="Tnah L.H."/>
            <person name="Lee C.T."/>
            <person name="Nishiyama T."/>
            <person name="Sese J."/>
            <person name="O'Brien M.J."/>
            <person name="Copetti D."/>
            <person name="Mohd Noor M.I."/>
            <person name="Ong R.C."/>
            <person name="Putra M."/>
            <person name="Sireger I.Z."/>
            <person name="Indrioko S."/>
            <person name="Kosugi Y."/>
            <person name="Izuno A."/>
            <person name="Isagi Y."/>
            <person name="Lee S.L."/>
            <person name="Shimizu K.K."/>
        </authorList>
    </citation>
    <scope>NUCLEOTIDE SEQUENCE [LARGE SCALE GENOMIC DNA]</scope>
    <source>
        <strain evidence="2">214</strain>
    </source>
</reference>
<keyword evidence="3" id="KW-1185">Reference proteome</keyword>
<organism evidence="2 3">
    <name type="scientific">Rubroshorea leprosula</name>
    <dbReference type="NCBI Taxonomy" id="152421"/>
    <lineage>
        <taxon>Eukaryota</taxon>
        <taxon>Viridiplantae</taxon>
        <taxon>Streptophyta</taxon>
        <taxon>Embryophyta</taxon>
        <taxon>Tracheophyta</taxon>
        <taxon>Spermatophyta</taxon>
        <taxon>Magnoliopsida</taxon>
        <taxon>eudicotyledons</taxon>
        <taxon>Gunneridae</taxon>
        <taxon>Pentapetalae</taxon>
        <taxon>rosids</taxon>
        <taxon>malvids</taxon>
        <taxon>Malvales</taxon>
        <taxon>Dipterocarpaceae</taxon>
        <taxon>Rubroshorea</taxon>
    </lineage>
</organism>
<feature type="signal peptide" evidence="1">
    <location>
        <begin position="1"/>
        <end position="22"/>
    </location>
</feature>
<evidence type="ECO:0000256" key="1">
    <source>
        <dbReference type="SAM" id="SignalP"/>
    </source>
</evidence>
<protein>
    <submittedName>
        <fullName evidence="2">Uncharacterized protein</fullName>
    </submittedName>
</protein>
<sequence>MSSLRFCTWLILILLVISMCESRLYNPHTEGRNLNGPFRALSSTRTVYEFGVRYHHYRNQNVSESKRLSPGGPDPKHH</sequence>
<dbReference type="AlphaFoldDB" id="A0AAV5I015"/>
<feature type="chain" id="PRO_5043932701" evidence="1">
    <location>
        <begin position="23"/>
        <end position="78"/>
    </location>
</feature>
<comment type="caution">
    <text evidence="2">The sequence shown here is derived from an EMBL/GenBank/DDBJ whole genome shotgun (WGS) entry which is preliminary data.</text>
</comment>
<keyword evidence="1" id="KW-0732">Signal</keyword>
<name>A0AAV5I015_9ROSI</name>
<evidence type="ECO:0000313" key="2">
    <source>
        <dbReference type="EMBL" id="GKU94462.1"/>
    </source>
</evidence>
<dbReference type="EMBL" id="BPVZ01000008">
    <property type="protein sequence ID" value="GKU94462.1"/>
    <property type="molecule type" value="Genomic_DNA"/>
</dbReference>
<accession>A0AAV5I015</accession>